<protein>
    <submittedName>
        <fullName evidence="1">Uncharacterized protein</fullName>
    </submittedName>
</protein>
<organism evidence="1 2">
    <name type="scientific">Mesorhizobium wenxiniae</name>
    <dbReference type="NCBI Taxonomy" id="2014805"/>
    <lineage>
        <taxon>Bacteria</taxon>
        <taxon>Pseudomonadati</taxon>
        <taxon>Pseudomonadota</taxon>
        <taxon>Alphaproteobacteria</taxon>
        <taxon>Hyphomicrobiales</taxon>
        <taxon>Phyllobacteriaceae</taxon>
        <taxon>Mesorhizobium</taxon>
    </lineage>
</organism>
<proteinExistence type="predicted"/>
<sequence>MADDQNRAISQTVVELLRSAPNKQAVVSEVVTRLVPSSWSGSRASIIEERLPLLRSLNPADDQEIERAMDAADARLRELIDAERRREMVEERTDSESFE</sequence>
<gene>
    <name evidence="1" type="ORF">CIT31_06310</name>
</gene>
<evidence type="ECO:0000313" key="1">
    <source>
        <dbReference type="EMBL" id="PAP96286.1"/>
    </source>
</evidence>
<keyword evidence="2" id="KW-1185">Reference proteome</keyword>
<evidence type="ECO:0000313" key="2">
    <source>
        <dbReference type="Proteomes" id="UP000215931"/>
    </source>
</evidence>
<reference evidence="1 2" key="1">
    <citation type="submission" date="2017-08" db="EMBL/GenBank/DDBJ databases">
        <title>Mesorhizobium wenxinae sp. nov., a novel rhizobial species isolated from root nodules of chickpea (Cicer arietinum L.).</title>
        <authorList>
            <person name="Zhang J."/>
        </authorList>
    </citation>
    <scope>NUCLEOTIDE SEQUENCE [LARGE SCALE GENOMIC DNA]</scope>
    <source>
        <strain evidence="2">WYCCWR 10019</strain>
    </source>
</reference>
<dbReference type="EMBL" id="NPKH01000014">
    <property type="protein sequence ID" value="PAP96286.1"/>
    <property type="molecule type" value="Genomic_DNA"/>
</dbReference>
<name>A0A271KKQ7_9HYPH</name>
<dbReference type="Proteomes" id="UP000215931">
    <property type="component" value="Unassembled WGS sequence"/>
</dbReference>
<accession>A0A271KKQ7</accession>
<comment type="caution">
    <text evidence="1">The sequence shown here is derived from an EMBL/GenBank/DDBJ whole genome shotgun (WGS) entry which is preliminary data.</text>
</comment>
<dbReference type="AlphaFoldDB" id="A0A271KKQ7"/>